<name>A0AAV5KPE8_9ROSI</name>
<dbReference type="Gene3D" id="1.20.1280.50">
    <property type="match status" value="1"/>
</dbReference>
<dbReference type="InterPro" id="IPR036047">
    <property type="entry name" value="F-box-like_dom_sf"/>
</dbReference>
<dbReference type="PROSITE" id="PS50181">
    <property type="entry name" value="FBOX"/>
    <property type="match status" value="1"/>
</dbReference>
<protein>
    <recommendedName>
        <fullName evidence="1">F-box domain-containing protein</fullName>
    </recommendedName>
</protein>
<dbReference type="Gene3D" id="3.40.1000.30">
    <property type="match status" value="1"/>
</dbReference>
<reference evidence="2 3" key="1">
    <citation type="journal article" date="2021" name="Commun. Biol.">
        <title>The genome of Shorea leprosula (Dipterocarpaceae) highlights the ecological relevance of drought in aseasonal tropical rainforests.</title>
        <authorList>
            <person name="Ng K.K.S."/>
            <person name="Kobayashi M.J."/>
            <person name="Fawcett J.A."/>
            <person name="Hatakeyama M."/>
            <person name="Paape T."/>
            <person name="Ng C.H."/>
            <person name="Ang C.C."/>
            <person name="Tnah L.H."/>
            <person name="Lee C.T."/>
            <person name="Nishiyama T."/>
            <person name="Sese J."/>
            <person name="O'Brien M.J."/>
            <person name="Copetti D."/>
            <person name="Mohd Noor M.I."/>
            <person name="Ong R.C."/>
            <person name="Putra M."/>
            <person name="Sireger I.Z."/>
            <person name="Indrioko S."/>
            <person name="Kosugi Y."/>
            <person name="Izuno A."/>
            <person name="Isagi Y."/>
            <person name="Lee S.L."/>
            <person name="Shimizu K.K."/>
        </authorList>
    </citation>
    <scope>NUCLEOTIDE SEQUENCE [LARGE SCALE GENOMIC DNA]</scope>
    <source>
        <strain evidence="2">214</strain>
    </source>
</reference>
<sequence>MKLRLRCLESKQTLRIQLHTPYTLHQLQQTLSLSLAPPPPSPSSLRFSLNSRDEFFPSSSDALLESLGVTAGDLVYFSLNPNAFSPNPEALVQGSRQMHEPCTSRERSIPGTQIQEPMSNQPENLGETTNLGINCPNQETAVPVLPQIQNIGSNQRQVSQGTHMQCMNCSNRQTPLQDLSVQEQSKEFSNTQGPGGFQETMETGHGTLEEAETMEIDSGSGVKKFSEPHFLRRVLREELGNDGSDHKLLVIAVHAVLLESGFIGIDSVSRRPIDGFHLPEDWPSSSFTVSLRYSRPELLSNSNSVSNMTDYVVMKFQILGHFINVHASLAKGGSSYRVCLDEGRFAPTLDSVWANCEKNDKMDEDGSLKSYPENEVFNFWRIVKDGLALPLLIDLCERTGLDPPACLRRLPTELKLKVFESLSGVDIARMGCVCTEMRYLASNNDLWKQKFTEEFGGWAAAQGMVNWRGKFVFNWERRKKLKLVKRSSIYKWEERKKLKLA</sequence>
<gene>
    <name evidence="2" type="ORF">SLEP1_g35807</name>
</gene>
<dbReference type="CDD" id="cd22165">
    <property type="entry name" value="F-box_AtSKIP22-like"/>
    <property type="match status" value="1"/>
</dbReference>
<dbReference type="Proteomes" id="UP001054252">
    <property type="component" value="Unassembled WGS sequence"/>
</dbReference>
<evidence type="ECO:0000313" key="3">
    <source>
        <dbReference type="Proteomes" id="UP001054252"/>
    </source>
</evidence>
<comment type="caution">
    <text evidence="2">The sequence shown here is derived from an EMBL/GenBank/DDBJ whole genome shotgun (WGS) entry which is preliminary data.</text>
</comment>
<dbReference type="SUPFAM" id="SSF81383">
    <property type="entry name" value="F-box domain"/>
    <property type="match status" value="1"/>
</dbReference>
<proteinExistence type="predicted"/>
<dbReference type="Pfam" id="PF12937">
    <property type="entry name" value="F-box-like"/>
    <property type="match status" value="1"/>
</dbReference>
<organism evidence="2 3">
    <name type="scientific">Rubroshorea leprosula</name>
    <dbReference type="NCBI Taxonomy" id="152421"/>
    <lineage>
        <taxon>Eukaryota</taxon>
        <taxon>Viridiplantae</taxon>
        <taxon>Streptophyta</taxon>
        <taxon>Embryophyta</taxon>
        <taxon>Tracheophyta</taxon>
        <taxon>Spermatophyta</taxon>
        <taxon>Magnoliopsida</taxon>
        <taxon>eudicotyledons</taxon>
        <taxon>Gunneridae</taxon>
        <taxon>Pentapetalae</taxon>
        <taxon>rosids</taxon>
        <taxon>malvids</taxon>
        <taxon>Malvales</taxon>
        <taxon>Dipterocarpaceae</taxon>
        <taxon>Rubroshorea</taxon>
    </lineage>
</organism>
<dbReference type="PANTHER" id="PTHR47602:SF2">
    <property type="entry name" value="F-BOX PROTEIN SKIP22"/>
    <property type="match status" value="1"/>
</dbReference>
<evidence type="ECO:0000259" key="1">
    <source>
        <dbReference type="PROSITE" id="PS50181"/>
    </source>
</evidence>
<evidence type="ECO:0000313" key="2">
    <source>
        <dbReference type="EMBL" id="GKV26520.1"/>
    </source>
</evidence>
<dbReference type="InterPro" id="IPR001810">
    <property type="entry name" value="F-box_dom"/>
</dbReference>
<dbReference type="PANTHER" id="PTHR47602">
    <property type="entry name" value="F-BOX PROTEIN SKIP22"/>
    <property type="match status" value="1"/>
</dbReference>
<dbReference type="EMBL" id="BPVZ01000072">
    <property type="protein sequence ID" value="GKV26520.1"/>
    <property type="molecule type" value="Genomic_DNA"/>
</dbReference>
<dbReference type="AlphaFoldDB" id="A0AAV5KPE8"/>
<feature type="domain" description="F-box" evidence="1">
    <location>
        <begin position="404"/>
        <end position="450"/>
    </location>
</feature>
<accession>A0AAV5KPE8</accession>
<keyword evidence="3" id="KW-1185">Reference proteome</keyword>
<dbReference type="SMART" id="SM00256">
    <property type="entry name" value="FBOX"/>
    <property type="match status" value="1"/>
</dbReference>